<dbReference type="PANTHER" id="PTHR43691:SF11">
    <property type="entry name" value="FI09636P-RELATED"/>
    <property type="match status" value="1"/>
</dbReference>
<dbReference type="STRING" id="6313.A0A0K0CUY5"/>
<organism evidence="1 2">
    <name type="scientific">Angiostrongylus cantonensis</name>
    <name type="common">Rat lungworm</name>
    <dbReference type="NCBI Taxonomy" id="6313"/>
    <lineage>
        <taxon>Eukaryota</taxon>
        <taxon>Metazoa</taxon>
        <taxon>Ecdysozoa</taxon>
        <taxon>Nematoda</taxon>
        <taxon>Chromadorea</taxon>
        <taxon>Rhabditida</taxon>
        <taxon>Rhabditina</taxon>
        <taxon>Rhabditomorpha</taxon>
        <taxon>Strongyloidea</taxon>
        <taxon>Metastrongylidae</taxon>
        <taxon>Angiostrongylus</taxon>
    </lineage>
</organism>
<evidence type="ECO:0000313" key="1">
    <source>
        <dbReference type="Proteomes" id="UP000035642"/>
    </source>
</evidence>
<protein>
    <submittedName>
        <fullName evidence="2">PNP_UDP_1 domain-containing protein</fullName>
    </submittedName>
</protein>
<sequence>MRLDGFFCEFKPEDKMEFLKQIYEKGVRNIEMESTCFSAMTYRAGVKGENQLRCLPAIVCVALLNRMEGDQVKIEHNLYLEYEERPFRVVTALIRKQLGI</sequence>
<reference evidence="1" key="1">
    <citation type="submission" date="2012-09" db="EMBL/GenBank/DDBJ databases">
        <authorList>
            <person name="Martin A.A."/>
        </authorList>
    </citation>
    <scope>NUCLEOTIDE SEQUENCE</scope>
</reference>
<dbReference type="GO" id="GO:0006218">
    <property type="term" value="P:uridine catabolic process"/>
    <property type="evidence" value="ECO:0007669"/>
    <property type="project" value="TreeGrafter"/>
</dbReference>
<evidence type="ECO:0000313" key="2">
    <source>
        <dbReference type="WBParaSite" id="ACAC_0000108201-mRNA-1"/>
    </source>
</evidence>
<proteinExistence type="predicted"/>
<dbReference type="PANTHER" id="PTHR43691">
    <property type="entry name" value="URIDINE PHOSPHORYLASE"/>
    <property type="match status" value="1"/>
</dbReference>
<dbReference type="GO" id="GO:0004850">
    <property type="term" value="F:uridine phosphorylase activity"/>
    <property type="evidence" value="ECO:0007669"/>
    <property type="project" value="TreeGrafter"/>
</dbReference>
<name>A0A0K0CUY5_ANGCA</name>
<keyword evidence="1" id="KW-1185">Reference proteome</keyword>
<dbReference type="WBParaSite" id="ACAC_0000108201-mRNA-1">
    <property type="protein sequence ID" value="ACAC_0000108201-mRNA-1"/>
    <property type="gene ID" value="ACAC_0000108201"/>
</dbReference>
<dbReference type="SUPFAM" id="SSF53167">
    <property type="entry name" value="Purine and uridine phosphorylases"/>
    <property type="match status" value="1"/>
</dbReference>
<dbReference type="GO" id="GO:0005829">
    <property type="term" value="C:cytosol"/>
    <property type="evidence" value="ECO:0007669"/>
    <property type="project" value="TreeGrafter"/>
</dbReference>
<dbReference type="AlphaFoldDB" id="A0A0K0CUY5"/>
<dbReference type="InterPro" id="IPR035994">
    <property type="entry name" value="Nucleoside_phosphorylase_sf"/>
</dbReference>
<dbReference type="Gene3D" id="3.40.50.1580">
    <property type="entry name" value="Nucleoside phosphorylase domain"/>
    <property type="match status" value="1"/>
</dbReference>
<reference evidence="2" key="2">
    <citation type="submission" date="2017-02" db="UniProtKB">
        <authorList>
            <consortium name="WormBaseParasite"/>
        </authorList>
    </citation>
    <scope>IDENTIFICATION</scope>
</reference>
<accession>A0A0K0CUY5</accession>
<dbReference type="Proteomes" id="UP000035642">
    <property type="component" value="Unassembled WGS sequence"/>
</dbReference>